<evidence type="ECO:0000259" key="1">
    <source>
        <dbReference type="PROSITE" id="PS51186"/>
    </source>
</evidence>
<dbReference type="Proteomes" id="UP001161391">
    <property type="component" value="Unassembled WGS sequence"/>
</dbReference>
<dbReference type="EMBL" id="BSNK01000002">
    <property type="protein sequence ID" value="GLQ24692.1"/>
    <property type="molecule type" value="Genomic_DNA"/>
</dbReference>
<sequence>MLIPARQHLDTAACAERIYQSLDRFYDRLPLTHNQLIEILGLELSEDGTEVEHSYVIGNKTTDAFASVYPLDELKARQMGSTFHLMRATPVSEQKAMRAELSAHQKRVQSDVQDSDVPTTYLARIAVAKDRRGQGLGRAILQGMRNEGLIEGAMALHVAADNTPAIGFYRKLGLEFVGESDKPFRLMVGTLVL</sequence>
<reference evidence="2" key="2">
    <citation type="submission" date="2023-01" db="EMBL/GenBank/DDBJ databases">
        <title>Draft genome sequence of Algimonas ampicilliniresistens strain NBRC 108219.</title>
        <authorList>
            <person name="Sun Q."/>
            <person name="Mori K."/>
        </authorList>
    </citation>
    <scope>NUCLEOTIDE SEQUENCE</scope>
    <source>
        <strain evidence="2">NBRC 108219</strain>
    </source>
</reference>
<dbReference type="SUPFAM" id="SSF55729">
    <property type="entry name" value="Acyl-CoA N-acyltransferases (Nat)"/>
    <property type="match status" value="1"/>
</dbReference>
<evidence type="ECO:0000313" key="3">
    <source>
        <dbReference type="Proteomes" id="UP001161391"/>
    </source>
</evidence>
<accession>A0ABQ5VCK5</accession>
<dbReference type="Pfam" id="PF00583">
    <property type="entry name" value="Acetyltransf_1"/>
    <property type="match status" value="1"/>
</dbReference>
<dbReference type="InterPro" id="IPR016181">
    <property type="entry name" value="Acyl_CoA_acyltransferase"/>
</dbReference>
<dbReference type="RefSeq" id="WP_284391406.1">
    <property type="nucleotide sequence ID" value="NZ_BSNK01000002.1"/>
</dbReference>
<gene>
    <name evidence="2" type="ORF">GCM10007853_25660</name>
</gene>
<proteinExistence type="predicted"/>
<protein>
    <recommendedName>
        <fullName evidence="1">N-acetyltransferase domain-containing protein</fullName>
    </recommendedName>
</protein>
<keyword evidence="3" id="KW-1185">Reference proteome</keyword>
<organism evidence="2 3">
    <name type="scientific">Algimonas ampicilliniresistens</name>
    <dbReference type="NCBI Taxonomy" id="1298735"/>
    <lineage>
        <taxon>Bacteria</taxon>
        <taxon>Pseudomonadati</taxon>
        <taxon>Pseudomonadota</taxon>
        <taxon>Alphaproteobacteria</taxon>
        <taxon>Maricaulales</taxon>
        <taxon>Robiginitomaculaceae</taxon>
        <taxon>Algimonas</taxon>
    </lineage>
</organism>
<comment type="caution">
    <text evidence="2">The sequence shown here is derived from an EMBL/GenBank/DDBJ whole genome shotgun (WGS) entry which is preliminary data.</text>
</comment>
<evidence type="ECO:0000313" key="2">
    <source>
        <dbReference type="EMBL" id="GLQ24692.1"/>
    </source>
</evidence>
<dbReference type="CDD" id="cd04301">
    <property type="entry name" value="NAT_SF"/>
    <property type="match status" value="1"/>
</dbReference>
<feature type="domain" description="N-acetyltransferase" evidence="1">
    <location>
        <begin position="55"/>
        <end position="192"/>
    </location>
</feature>
<dbReference type="PROSITE" id="PS51186">
    <property type="entry name" value="GNAT"/>
    <property type="match status" value="1"/>
</dbReference>
<dbReference type="InterPro" id="IPR000182">
    <property type="entry name" value="GNAT_dom"/>
</dbReference>
<dbReference type="Gene3D" id="3.40.630.30">
    <property type="match status" value="1"/>
</dbReference>
<reference evidence="2" key="1">
    <citation type="journal article" date="2014" name="Int. J. Syst. Evol. Microbiol.">
        <title>Complete genome of a new Firmicutes species belonging to the dominant human colonic microbiota ('Ruminococcus bicirculans') reveals two chromosomes and a selective capacity to utilize plant glucans.</title>
        <authorList>
            <consortium name="NISC Comparative Sequencing Program"/>
            <person name="Wegmann U."/>
            <person name="Louis P."/>
            <person name="Goesmann A."/>
            <person name="Henrissat B."/>
            <person name="Duncan S.H."/>
            <person name="Flint H.J."/>
        </authorList>
    </citation>
    <scope>NUCLEOTIDE SEQUENCE</scope>
    <source>
        <strain evidence="2">NBRC 108219</strain>
    </source>
</reference>
<name>A0ABQ5VCK5_9PROT</name>